<keyword evidence="8" id="KW-1133">Transmembrane helix</keyword>
<evidence type="ECO:0000256" key="3">
    <source>
        <dbReference type="ARBA" id="ARBA00005179"/>
    </source>
</evidence>
<dbReference type="PRINTS" id="PR00385">
    <property type="entry name" value="P450"/>
</dbReference>
<dbReference type="Gene3D" id="1.10.630.10">
    <property type="entry name" value="Cytochrome P450"/>
    <property type="match status" value="1"/>
</dbReference>
<keyword evidence="5 14" id="KW-0349">Heme</keyword>
<evidence type="ECO:0000256" key="1">
    <source>
        <dbReference type="ARBA" id="ARBA00001971"/>
    </source>
</evidence>
<accession>A0ABR3F8Z4</accession>
<protein>
    <recommendedName>
        <fullName evidence="17">Cytochrome P450</fullName>
    </recommendedName>
</protein>
<evidence type="ECO:0000256" key="6">
    <source>
        <dbReference type="ARBA" id="ARBA00022692"/>
    </source>
</evidence>
<evidence type="ECO:0000313" key="15">
    <source>
        <dbReference type="EMBL" id="KAL0571765.1"/>
    </source>
</evidence>
<keyword evidence="16" id="KW-1185">Reference proteome</keyword>
<keyword evidence="11 14" id="KW-0503">Monooxygenase</keyword>
<comment type="similarity">
    <text evidence="4 14">Belongs to the cytochrome P450 family.</text>
</comment>
<reference evidence="15 16" key="1">
    <citation type="submission" date="2024-02" db="EMBL/GenBank/DDBJ databases">
        <title>A draft genome for the cacao thread blight pathogen Marasmius crinis-equi.</title>
        <authorList>
            <person name="Cohen S.P."/>
            <person name="Baruah I.K."/>
            <person name="Amoako-Attah I."/>
            <person name="Bukari Y."/>
            <person name="Meinhardt L.W."/>
            <person name="Bailey B.A."/>
        </authorList>
    </citation>
    <scope>NUCLEOTIDE SEQUENCE [LARGE SCALE GENOMIC DNA]</scope>
    <source>
        <strain evidence="15 16">GH-76</strain>
    </source>
</reference>
<dbReference type="PANTHER" id="PTHR46300">
    <property type="entry name" value="P450, PUTATIVE (EUROFUNG)-RELATED-RELATED"/>
    <property type="match status" value="1"/>
</dbReference>
<gene>
    <name evidence="15" type="ORF">V5O48_010194</name>
</gene>
<evidence type="ECO:0008006" key="17">
    <source>
        <dbReference type="Google" id="ProtNLM"/>
    </source>
</evidence>
<evidence type="ECO:0000256" key="14">
    <source>
        <dbReference type="RuleBase" id="RU000461"/>
    </source>
</evidence>
<comment type="pathway">
    <text evidence="3">Secondary metabolite biosynthesis.</text>
</comment>
<dbReference type="PANTHER" id="PTHR46300:SF2">
    <property type="entry name" value="CYTOCHROME P450 MONOOXYGENASE ALNH-RELATED"/>
    <property type="match status" value="1"/>
</dbReference>
<evidence type="ECO:0000256" key="9">
    <source>
        <dbReference type="ARBA" id="ARBA00023002"/>
    </source>
</evidence>
<evidence type="ECO:0000256" key="4">
    <source>
        <dbReference type="ARBA" id="ARBA00010617"/>
    </source>
</evidence>
<keyword evidence="7 14" id="KW-0479">Metal-binding</keyword>
<dbReference type="SUPFAM" id="SSF48264">
    <property type="entry name" value="Cytochrome P450"/>
    <property type="match status" value="1"/>
</dbReference>
<evidence type="ECO:0000256" key="13">
    <source>
        <dbReference type="ARBA" id="ARBA00023180"/>
    </source>
</evidence>
<dbReference type="CDD" id="cd11065">
    <property type="entry name" value="CYP64-like"/>
    <property type="match status" value="1"/>
</dbReference>
<comment type="caution">
    <text evidence="15">The sequence shown here is derived from an EMBL/GenBank/DDBJ whole genome shotgun (WGS) entry which is preliminary data.</text>
</comment>
<keyword evidence="10 14" id="KW-0408">Iron</keyword>
<dbReference type="EMBL" id="JBAHYK010000719">
    <property type="protein sequence ID" value="KAL0571765.1"/>
    <property type="molecule type" value="Genomic_DNA"/>
</dbReference>
<sequence>MEWAHQYGPIFHLKAGPDHIIVLNTPEATEDLFVKRNRIFSDRARLHVAVDIVSAGQRMGFNPGASIEYKAARKALSTALGPVPSKQHRQVQDLESRVLLQDLVNHGNQTADLTGENARDKNALHDPEFLGRHWFSLIRRFSTSVVLMVTYGERLHTIEGDKDLHELYAKLPDCLAPWRLKAQKMHERFSTLSFSKIKYNQILTSSPLNREMAIYGGYLTKIRSDTETRPDCFVATYLKDRDASTTGTSGRGVTPDGWLRDTLLAYSAGTVIEAGSDTTSSMLTSLVLFLVSHPHVVQKARDQLDKVVGSDRLPTYDDEPNLPYIVAIIKEVIRCRPATPIGIPHRCTETTTYNGYIIPEGAIVFGNVLTLHLDESHYENPLSFNPDRWLSSSDSSSPVRWGSSGPNKDRDHYVFGWGRRFCMGTYIAEASLFIVVARIIWGLEILGPASKLDPWDEENYTPGFVTNAVPFNVSFKPRSDRRAEVIKQAYEDAQEQWEVLGLRRDERTVNV</sequence>
<evidence type="ECO:0000256" key="8">
    <source>
        <dbReference type="ARBA" id="ARBA00022989"/>
    </source>
</evidence>
<comment type="subcellular location">
    <subcellularLocation>
        <location evidence="2">Membrane</location>
        <topology evidence="2">Single-pass membrane protein</topology>
    </subcellularLocation>
</comment>
<evidence type="ECO:0000256" key="2">
    <source>
        <dbReference type="ARBA" id="ARBA00004167"/>
    </source>
</evidence>
<dbReference type="Proteomes" id="UP001465976">
    <property type="component" value="Unassembled WGS sequence"/>
</dbReference>
<dbReference type="InterPro" id="IPR050364">
    <property type="entry name" value="Cytochrome_P450_fung"/>
</dbReference>
<dbReference type="InterPro" id="IPR001128">
    <property type="entry name" value="Cyt_P450"/>
</dbReference>
<dbReference type="PRINTS" id="PR00463">
    <property type="entry name" value="EP450I"/>
</dbReference>
<keyword evidence="13" id="KW-0325">Glycoprotein</keyword>
<comment type="cofactor">
    <cofactor evidence="1">
        <name>heme</name>
        <dbReference type="ChEBI" id="CHEBI:30413"/>
    </cofactor>
</comment>
<evidence type="ECO:0000256" key="12">
    <source>
        <dbReference type="ARBA" id="ARBA00023136"/>
    </source>
</evidence>
<keyword evidence="6" id="KW-0812">Transmembrane</keyword>
<keyword evidence="9 14" id="KW-0560">Oxidoreductase</keyword>
<organism evidence="15 16">
    <name type="scientific">Marasmius crinis-equi</name>
    <dbReference type="NCBI Taxonomy" id="585013"/>
    <lineage>
        <taxon>Eukaryota</taxon>
        <taxon>Fungi</taxon>
        <taxon>Dikarya</taxon>
        <taxon>Basidiomycota</taxon>
        <taxon>Agaricomycotina</taxon>
        <taxon>Agaricomycetes</taxon>
        <taxon>Agaricomycetidae</taxon>
        <taxon>Agaricales</taxon>
        <taxon>Marasmiineae</taxon>
        <taxon>Marasmiaceae</taxon>
        <taxon>Marasmius</taxon>
    </lineage>
</organism>
<dbReference type="InterPro" id="IPR002401">
    <property type="entry name" value="Cyt_P450_E_grp-I"/>
</dbReference>
<evidence type="ECO:0000256" key="10">
    <source>
        <dbReference type="ARBA" id="ARBA00023004"/>
    </source>
</evidence>
<dbReference type="InterPro" id="IPR017972">
    <property type="entry name" value="Cyt_P450_CS"/>
</dbReference>
<name>A0ABR3F8Z4_9AGAR</name>
<evidence type="ECO:0000256" key="5">
    <source>
        <dbReference type="ARBA" id="ARBA00022617"/>
    </source>
</evidence>
<dbReference type="PROSITE" id="PS00086">
    <property type="entry name" value="CYTOCHROME_P450"/>
    <property type="match status" value="1"/>
</dbReference>
<keyword evidence="12" id="KW-0472">Membrane</keyword>
<dbReference type="InterPro" id="IPR036396">
    <property type="entry name" value="Cyt_P450_sf"/>
</dbReference>
<evidence type="ECO:0000256" key="11">
    <source>
        <dbReference type="ARBA" id="ARBA00023033"/>
    </source>
</evidence>
<proteinExistence type="inferred from homology"/>
<dbReference type="Pfam" id="PF00067">
    <property type="entry name" value="p450"/>
    <property type="match status" value="1"/>
</dbReference>
<evidence type="ECO:0000256" key="7">
    <source>
        <dbReference type="ARBA" id="ARBA00022723"/>
    </source>
</evidence>
<evidence type="ECO:0000313" key="16">
    <source>
        <dbReference type="Proteomes" id="UP001465976"/>
    </source>
</evidence>